<keyword evidence="2" id="KW-1185">Reference proteome</keyword>
<dbReference type="AlphaFoldDB" id="A0A1E5T7K0"/>
<dbReference type="Proteomes" id="UP000095713">
    <property type="component" value="Unassembled WGS sequence"/>
</dbReference>
<reference evidence="1 2" key="1">
    <citation type="submission" date="2016-05" db="EMBL/GenBank/DDBJ databases">
        <title>Draft Genome Sequence of Algibacter sp. Strain SK-16 Isolated from the Surface Water of Aburatsubo Inlet.</title>
        <authorList>
            <person name="Wong S.-K."/>
            <person name="Yoshizawa S."/>
            <person name="Nakajima Y."/>
            <person name="Ogura Y."/>
            <person name="Tetsuya H."/>
            <person name="Hamasaki K."/>
        </authorList>
    </citation>
    <scope>NUCLEOTIDE SEQUENCE [LARGE SCALE GENOMIC DNA]</scope>
    <source>
        <strain evidence="1 2">SK-16</strain>
    </source>
</reference>
<gene>
    <name evidence="1" type="ORF">A8C32_17930</name>
</gene>
<dbReference type="Pfam" id="PF08889">
    <property type="entry name" value="WbqC"/>
    <property type="match status" value="2"/>
</dbReference>
<evidence type="ECO:0008006" key="3">
    <source>
        <dbReference type="Google" id="ProtNLM"/>
    </source>
</evidence>
<comment type="caution">
    <text evidence="1">The sequence shown here is derived from an EMBL/GenBank/DDBJ whole genome shotgun (WGS) entry which is preliminary data.</text>
</comment>
<dbReference type="OrthoDB" id="1523452at2"/>
<name>A0A1E5T7K0_9FLAO</name>
<dbReference type="InterPro" id="IPR014985">
    <property type="entry name" value="WbqC"/>
</dbReference>
<evidence type="ECO:0000313" key="1">
    <source>
        <dbReference type="EMBL" id="OEK07318.1"/>
    </source>
</evidence>
<proteinExistence type="predicted"/>
<protein>
    <recommendedName>
        <fullName evidence="3">WbqC-like protein</fullName>
    </recommendedName>
</protein>
<dbReference type="RefSeq" id="WP_069830807.1">
    <property type="nucleotide sequence ID" value="NZ_MDJD01000048.1"/>
</dbReference>
<dbReference type="STRING" id="1849968.A8C32_17930"/>
<accession>A0A1E5T7K0</accession>
<sequence>MSIIIHPTYFPNIAHLVAIVNANEIKFEVDDNFLKQTYRNRTYIYGANGKLALNIPVIHSQKNRQKYRDVKVFNEEKWQSLHWKSLLSAYRTSPFFEYYEDELLPLFTKKVDYILDFNLKCLDVICDCLQLELNMSKTQTYQKHIEDKTDYRYLVNAKKEQYQNFDTYTQVFNDKHGFIPNLSILDLLFNEGPNALNYLESQIISPLL</sequence>
<organism evidence="1 2">
    <name type="scientific">Flavivirga aquatica</name>
    <dbReference type="NCBI Taxonomy" id="1849968"/>
    <lineage>
        <taxon>Bacteria</taxon>
        <taxon>Pseudomonadati</taxon>
        <taxon>Bacteroidota</taxon>
        <taxon>Flavobacteriia</taxon>
        <taxon>Flavobacteriales</taxon>
        <taxon>Flavobacteriaceae</taxon>
        <taxon>Flavivirga</taxon>
    </lineage>
</organism>
<evidence type="ECO:0000313" key="2">
    <source>
        <dbReference type="Proteomes" id="UP000095713"/>
    </source>
</evidence>
<dbReference type="EMBL" id="MDJD01000048">
    <property type="protein sequence ID" value="OEK07318.1"/>
    <property type="molecule type" value="Genomic_DNA"/>
</dbReference>